<proteinExistence type="predicted"/>
<feature type="domain" description="Helicase ATP-binding" evidence="3">
    <location>
        <begin position="155"/>
        <end position="315"/>
    </location>
</feature>
<sequence>MYSLSSEEFNNSKNILFHHYLGISSTAEPTTPYSQKDRDLDREQLETRRRFIANYFDRFIRNGGESADHFDLRRLRRDDYGIPQDISKRYFVFAQSDFPDTPAHLNHISPWLIRHFEYAVQLSLDFFNDLKFKKLKDLRKSQRELPIAERRREILEILEDNQVLIIAGDTGCGKSTQVPRYLLQSGYTAIACTQPRRIACTSLARRVAYETLNAYGSDVAYQIRFETMKSKRTQMLFLTEGLLLRQMEKDSLLQQYNVIILDEIHERHLNSDLLLGLLRDLIGKRDDLKLILMSATINLELFKEYFNGAPVIQVPGRLFPIQLRYHPIKQYIMESDKKSHKIDPEPYLIDKQFPSSERGDALIFLNGIAEISTVGEALKTYAELTKAWIILMLHSALSVEEQDKVFDVAPSGRAGRTGPGVCYRLYSQEQYDKMNDFTPSEINRVALHEMALRMISLNLGLDPQTFPFIERPEEEKLSEALNTLKSQGVLHRGRGNRLTALGNVIAKLPVDVAIAKMLVLGCVFNQVDVILTVAAGLSVQSPFTNRSYRDLQVVERRRRLTSPLGDPFTLIEIFREWVLQKSYTSKGRRWALENGIDEHRIYEISKLRSQYRKILEDAGLIDRADEPEQNDSRLRRIDHGDRKKLFDIKRDARNLEKGRKLLRADKHFDSFLDDTEEDLENEQNPLKADVKTMEFFLNYKRRDIETIRFTHKLTRKDAEVRTIVVIRVVIAAGLYPQFAILDPTNKYQHGQELFVHTRMKPFSLIHPNSTIAQYHAGTVSLDSVGEVLDPRSDSEGRSVHHQIPFFGLSLETTKPYICNVMPVPAPALLLFARKVISDDWKLVLVDEFVEFSFSGVAQCEQVLQIVAKIRKELNEAKCEMNGSGLRVKLSGEKYHEDELVALINQFTFLLAEGNLEI</sequence>
<dbReference type="STRING" id="334426.A0A158PFD4"/>
<dbReference type="Pfam" id="PF00270">
    <property type="entry name" value="DEAD"/>
    <property type="match status" value="1"/>
</dbReference>
<evidence type="ECO:0000256" key="1">
    <source>
        <dbReference type="ARBA" id="ARBA00022801"/>
    </source>
</evidence>
<dbReference type="Gene3D" id="3.40.50.300">
    <property type="entry name" value="P-loop containing nucleotide triphosphate hydrolases"/>
    <property type="match status" value="3"/>
</dbReference>
<organism evidence="6">
    <name type="scientific">Angiostrongylus costaricensis</name>
    <name type="common">Nematode worm</name>
    <dbReference type="NCBI Taxonomy" id="334426"/>
    <lineage>
        <taxon>Eukaryota</taxon>
        <taxon>Metazoa</taxon>
        <taxon>Ecdysozoa</taxon>
        <taxon>Nematoda</taxon>
        <taxon>Chromadorea</taxon>
        <taxon>Rhabditida</taxon>
        <taxon>Rhabditina</taxon>
        <taxon>Rhabditomorpha</taxon>
        <taxon>Strongyloidea</taxon>
        <taxon>Metastrongylidae</taxon>
        <taxon>Angiostrongylus</taxon>
    </lineage>
</organism>
<dbReference type="Pfam" id="PF21010">
    <property type="entry name" value="HA2_C"/>
    <property type="match status" value="1"/>
</dbReference>
<keyword evidence="1" id="KW-0378">Hydrolase</keyword>
<keyword evidence="2" id="KW-0347">Helicase</keyword>
<evidence type="ECO:0000256" key="2">
    <source>
        <dbReference type="ARBA" id="ARBA00022806"/>
    </source>
</evidence>
<evidence type="ECO:0000313" key="5">
    <source>
        <dbReference type="Proteomes" id="UP000267027"/>
    </source>
</evidence>
<dbReference type="FunFam" id="1.20.120.1080:FF:000005">
    <property type="entry name" value="ATP-dependent helicase HrpA"/>
    <property type="match status" value="1"/>
</dbReference>
<dbReference type="AlphaFoldDB" id="A0A158PFD4"/>
<name>A0A158PFD4_ANGCS</name>
<gene>
    <name evidence="4" type="ORF">ACOC_LOCUS3257</name>
</gene>
<keyword evidence="5" id="KW-1185">Reference proteome</keyword>
<dbReference type="InterPro" id="IPR014001">
    <property type="entry name" value="Helicase_ATP-bd"/>
</dbReference>
<dbReference type="GO" id="GO:0003723">
    <property type="term" value="F:RNA binding"/>
    <property type="evidence" value="ECO:0007669"/>
    <property type="project" value="TreeGrafter"/>
</dbReference>
<protein>
    <submittedName>
        <fullName evidence="6">Helicase ATP-binding domain-containing protein</fullName>
    </submittedName>
</protein>
<dbReference type="OMA" id="NEAKCEM"/>
<reference evidence="6" key="1">
    <citation type="submission" date="2016-04" db="UniProtKB">
        <authorList>
            <consortium name="WormBaseParasite"/>
        </authorList>
    </citation>
    <scope>IDENTIFICATION</scope>
</reference>
<dbReference type="PROSITE" id="PS51192">
    <property type="entry name" value="HELICASE_ATP_BIND_1"/>
    <property type="match status" value="1"/>
</dbReference>
<dbReference type="SUPFAM" id="SSF52540">
    <property type="entry name" value="P-loop containing nucleoside triphosphate hydrolases"/>
    <property type="match status" value="1"/>
</dbReference>
<dbReference type="InterPro" id="IPR007502">
    <property type="entry name" value="Helicase-assoc_dom"/>
</dbReference>
<dbReference type="Proteomes" id="UP000267027">
    <property type="component" value="Unassembled WGS sequence"/>
</dbReference>
<dbReference type="WBParaSite" id="ACOC_0000325601-mRNA-1">
    <property type="protein sequence ID" value="ACOC_0000325601-mRNA-1"/>
    <property type="gene ID" value="ACOC_0000325601"/>
</dbReference>
<evidence type="ECO:0000259" key="3">
    <source>
        <dbReference type="PROSITE" id="PS51192"/>
    </source>
</evidence>
<dbReference type="SMART" id="SM00847">
    <property type="entry name" value="HA2"/>
    <property type="match status" value="1"/>
</dbReference>
<dbReference type="FunFam" id="3.40.50.300:FF:000725">
    <property type="entry name" value="probable ATP-dependent RNA helicase DHX34"/>
    <property type="match status" value="1"/>
</dbReference>
<dbReference type="GO" id="GO:0016787">
    <property type="term" value="F:hydrolase activity"/>
    <property type="evidence" value="ECO:0007669"/>
    <property type="project" value="UniProtKB-KW"/>
</dbReference>
<dbReference type="PANTHER" id="PTHR18934">
    <property type="entry name" value="ATP-DEPENDENT RNA HELICASE"/>
    <property type="match status" value="1"/>
</dbReference>
<reference evidence="4 5" key="2">
    <citation type="submission" date="2018-11" db="EMBL/GenBank/DDBJ databases">
        <authorList>
            <consortium name="Pathogen Informatics"/>
        </authorList>
    </citation>
    <scope>NUCLEOTIDE SEQUENCE [LARGE SCALE GENOMIC DNA]</scope>
    <source>
        <strain evidence="4 5">Costa Rica</strain>
    </source>
</reference>
<dbReference type="InterPro" id="IPR027417">
    <property type="entry name" value="P-loop_NTPase"/>
</dbReference>
<keyword evidence="2" id="KW-0067">ATP-binding</keyword>
<dbReference type="GO" id="GO:0005524">
    <property type="term" value="F:ATP binding"/>
    <property type="evidence" value="ECO:0007669"/>
    <property type="project" value="InterPro"/>
</dbReference>
<keyword evidence="2" id="KW-0547">Nucleotide-binding</keyword>
<dbReference type="GO" id="GO:0004386">
    <property type="term" value="F:helicase activity"/>
    <property type="evidence" value="ECO:0007669"/>
    <property type="project" value="UniProtKB-KW"/>
</dbReference>
<dbReference type="Pfam" id="PF07717">
    <property type="entry name" value="OB_NTP_bind"/>
    <property type="match status" value="1"/>
</dbReference>
<evidence type="ECO:0000313" key="4">
    <source>
        <dbReference type="EMBL" id="VDM54842.1"/>
    </source>
</evidence>
<dbReference type="OrthoDB" id="3363059at2759"/>
<dbReference type="InterPro" id="IPR011709">
    <property type="entry name" value="DEAD-box_helicase_OB_fold"/>
</dbReference>
<dbReference type="SMART" id="SM00487">
    <property type="entry name" value="DEXDc"/>
    <property type="match status" value="1"/>
</dbReference>
<dbReference type="EMBL" id="UYYA01000914">
    <property type="protein sequence ID" value="VDM54842.1"/>
    <property type="molecule type" value="Genomic_DNA"/>
</dbReference>
<dbReference type="PANTHER" id="PTHR18934:SF221">
    <property type="entry name" value="ATP-DEPENDENT RNA HELICASE DHX34-RELATED"/>
    <property type="match status" value="1"/>
</dbReference>
<accession>A0A158PFD4</accession>
<dbReference type="InterPro" id="IPR011545">
    <property type="entry name" value="DEAD/DEAH_box_helicase_dom"/>
</dbReference>
<evidence type="ECO:0000313" key="6">
    <source>
        <dbReference type="WBParaSite" id="ACOC_0000325601-mRNA-1"/>
    </source>
</evidence>
<dbReference type="Gene3D" id="1.20.120.1080">
    <property type="match status" value="1"/>
</dbReference>